<sequence length="49" mass="5147">MRGEDRRSTSMNWKKASLRASGGSGVDMGLLGDLIEGFKASKANGKTSS</sequence>
<name>A0ABP9PLL1_9BACT</name>
<evidence type="ECO:0000313" key="1">
    <source>
        <dbReference type="EMBL" id="GAA5148590.1"/>
    </source>
</evidence>
<dbReference type="EMBL" id="BAABIA010000011">
    <property type="protein sequence ID" value="GAA5148590.1"/>
    <property type="molecule type" value="Genomic_DNA"/>
</dbReference>
<reference evidence="2" key="1">
    <citation type="journal article" date="2019" name="Int. J. Syst. Evol. Microbiol.">
        <title>The Global Catalogue of Microorganisms (GCM) 10K type strain sequencing project: providing services to taxonomists for standard genome sequencing and annotation.</title>
        <authorList>
            <consortium name="The Broad Institute Genomics Platform"/>
            <consortium name="The Broad Institute Genome Sequencing Center for Infectious Disease"/>
            <person name="Wu L."/>
            <person name="Ma J."/>
        </authorList>
    </citation>
    <scope>NUCLEOTIDE SEQUENCE [LARGE SCALE GENOMIC DNA]</scope>
    <source>
        <strain evidence="2">JCM 18053</strain>
    </source>
</reference>
<gene>
    <name evidence="1" type="ORF">GCM10023213_45130</name>
</gene>
<evidence type="ECO:0000313" key="2">
    <source>
        <dbReference type="Proteomes" id="UP001499852"/>
    </source>
</evidence>
<organism evidence="1 2">
    <name type="scientific">Prosthecobacter algae</name>
    <dbReference type="NCBI Taxonomy" id="1144682"/>
    <lineage>
        <taxon>Bacteria</taxon>
        <taxon>Pseudomonadati</taxon>
        <taxon>Verrucomicrobiota</taxon>
        <taxon>Verrucomicrobiia</taxon>
        <taxon>Verrucomicrobiales</taxon>
        <taxon>Verrucomicrobiaceae</taxon>
        <taxon>Prosthecobacter</taxon>
    </lineage>
</organism>
<comment type="caution">
    <text evidence="1">The sequence shown here is derived from an EMBL/GenBank/DDBJ whole genome shotgun (WGS) entry which is preliminary data.</text>
</comment>
<accession>A0ABP9PLL1</accession>
<proteinExistence type="predicted"/>
<protein>
    <submittedName>
        <fullName evidence="1">Uncharacterized protein</fullName>
    </submittedName>
</protein>
<dbReference type="Proteomes" id="UP001499852">
    <property type="component" value="Unassembled WGS sequence"/>
</dbReference>
<keyword evidence="2" id="KW-1185">Reference proteome</keyword>